<evidence type="ECO:0000313" key="3">
    <source>
        <dbReference type="WBParaSite" id="TMUE_0000001044.1"/>
    </source>
</evidence>
<protein>
    <submittedName>
        <fullName evidence="3">Uncharacterized protein</fullName>
    </submittedName>
</protein>
<dbReference type="Proteomes" id="UP000046395">
    <property type="component" value="Unassembled WGS sequence"/>
</dbReference>
<name>A0A5S6Q1L7_TRIMR</name>
<keyword evidence="1" id="KW-0175">Coiled coil</keyword>
<accession>A0A5S6Q1L7</accession>
<sequence length="183" mass="21255">MNAIENLAEAWQEVKETTMSLAWHEIYPDLIADISGFGQPLQNVHEEIIMLAHEAGFNEINEQDVVELLESYGEELSNEDLMEMEQQRAEEEEKDEFHDAEPPRVLTTKDLSEAFQLLDRAMAIFTEKDPDRERSAEANRIITSGYKCYRELYEKKKEQARQQTLDRFLEIPANEEIGSKSLD</sequence>
<reference evidence="3" key="1">
    <citation type="submission" date="2019-12" db="UniProtKB">
        <authorList>
            <consortium name="WormBaseParasite"/>
        </authorList>
    </citation>
    <scope>IDENTIFICATION</scope>
</reference>
<keyword evidence="2" id="KW-1185">Reference proteome</keyword>
<evidence type="ECO:0000256" key="1">
    <source>
        <dbReference type="SAM" id="Coils"/>
    </source>
</evidence>
<dbReference type="WBParaSite" id="TMUE_0000001044.1">
    <property type="protein sequence ID" value="TMUE_0000001044.1"/>
    <property type="gene ID" value="WBGene00295528"/>
</dbReference>
<organism evidence="2 3">
    <name type="scientific">Trichuris muris</name>
    <name type="common">Mouse whipworm</name>
    <dbReference type="NCBI Taxonomy" id="70415"/>
    <lineage>
        <taxon>Eukaryota</taxon>
        <taxon>Metazoa</taxon>
        <taxon>Ecdysozoa</taxon>
        <taxon>Nematoda</taxon>
        <taxon>Enoplea</taxon>
        <taxon>Dorylaimia</taxon>
        <taxon>Trichinellida</taxon>
        <taxon>Trichuridae</taxon>
        <taxon>Trichuris</taxon>
    </lineage>
</organism>
<feature type="coiled-coil region" evidence="1">
    <location>
        <begin position="74"/>
        <end position="101"/>
    </location>
</feature>
<evidence type="ECO:0000313" key="2">
    <source>
        <dbReference type="Proteomes" id="UP000046395"/>
    </source>
</evidence>
<dbReference type="AlphaFoldDB" id="A0A5S6Q1L7"/>
<proteinExistence type="predicted"/>
<dbReference type="STRING" id="70415.A0A5S6Q1L7"/>